<organism evidence="2 3">
    <name type="scientific">Plakobranchus ocellatus</name>
    <dbReference type="NCBI Taxonomy" id="259542"/>
    <lineage>
        <taxon>Eukaryota</taxon>
        <taxon>Metazoa</taxon>
        <taxon>Spiralia</taxon>
        <taxon>Lophotrochozoa</taxon>
        <taxon>Mollusca</taxon>
        <taxon>Gastropoda</taxon>
        <taxon>Heterobranchia</taxon>
        <taxon>Euthyneura</taxon>
        <taxon>Panpulmonata</taxon>
        <taxon>Sacoglossa</taxon>
        <taxon>Placobranchoidea</taxon>
        <taxon>Plakobranchidae</taxon>
        <taxon>Plakobranchus</taxon>
    </lineage>
</organism>
<accession>A0AAV4CCG3</accession>
<feature type="non-terminal residue" evidence="2">
    <location>
        <position position="76"/>
    </location>
</feature>
<dbReference type="EMBL" id="BLXT01006110">
    <property type="protein sequence ID" value="GFO29041.1"/>
    <property type="molecule type" value="Genomic_DNA"/>
</dbReference>
<proteinExistence type="predicted"/>
<feature type="region of interest" description="Disordered" evidence="1">
    <location>
        <begin position="1"/>
        <end position="76"/>
    </location>
</feature>
<sequence>MRKGGKSRQDIEQENEMLQMRRTGKGKESQNESNEFLSQKMRGWEIMRSNEQGRIKNFKKKSMGGWGQGEVKGIRP</sequence>
<dbReference type="Proteomes" id="UP000735302">
    <property type="component" value="Unassembled WGS sequence"/>
</dbReference>
<evidence type="ECO:0000256" key="1">
    <source>
        <dbReference type="SAM" id="MobiDB-lite"/>
    </source>
</evidence>
<reference evidence="2 3" key="1">
    <citation type="journal article" date="2021" name="Elife">
        <title>Chloroplast acquisition without the gene transfer in kleptoplastic sea slugs, Plakobranchus ocellatus.</title>
        <authorList>
            <person name="Maeda T."/>
            <person name="Takahashi S."/>
            <person name="Yoshida T."/>
            <person name="Shimamura S."/>
            <person name="Takaki Y."/>
            <person name="Nagai Y."/>
            <person name="Toyoda A."/>
            <person name="Suzuki Y."/>
            <person name="Arimoto A."/>
            <person name="Ishii H."/>
            <person name="Satoh N."/>
            <person name="Nishiyama T."/>
            <person name="Hasebe M."/>
            <person name="Maruyama T."/>
            <person name="Minagawa J."/>
            <person name="Obokata J."/>
            <person name="Shigenobu S."/>
        </authorList>
    </citation>
    <scope>NUCLEOTIDE SEQUENCE [LARGE SCALE GENOMIC DNA]</scope>
</reference>
<dbReference type="AlphaFoldDB" id="A0AAV4CCG3"/>
<evidence type="ECO:0000313" key="3">
    <source>
        <dbReference type="Proteomes" id="UP000735302"/>
    </source>
</evidence>
<keyword evidence="3" id="KW-1185">Reference proteome</keyword>
<evidence type="ECO:0000313" key="2">
    <source>
        <dbReference type="EMBL" id="GFO29041.1"/>
    </source>
</evidence>
<gene>
    <name evidence="2" type="ORF">PoB_005554600</name>
</gene>
<protein>
    <submittedName>
        <fullName evidence="2">Uncharacterized protein</fullName>
    </submittedName>
</protein>
<name>A0AAV4CCG3_9GAST</name>
<comment type="caution">
    <text evidence="2">The sequence shown here is derived from an EMBL/GenBank/DDBJ whole genome shotgun (WGS) entry which is preliminary data.</text>
</comment>